<dbReference type="AlphaFoldDB" id="A0AAF1K3D1"/>
<comment type="subcellular location">
    <subcellularLocation>
        <location evidence="1">Cell envelope</location>
    </subcellularLocation>
</comment>
<feature type="domain" description="Multidrug resistance protein MdtA-like barrel-sandwich hybrid" evidence="4">
    <location>
        <begin position="75"/>
        <end position="216"/>
    </location>
</feature>
<evidence type="ECO:0000259" key="4">
    <source>
        <dbReference type="Pfam" id="PF25917"/>
    </source>
</evidence>
<dbReference type="GO" id="GO:0046677">
    <property type="term" value="P:response to antibiotic"/>
    <property type="evidence" value="ECO:0007669"/>
    <property type="project" value="TreeGrafter"/>
</dbReference>
<dbReference type="Gene3D" id="2.40.50.100">
    <property type="match status" value="1"/>
</dbReference>
<sequence length="400" mass="41806">MTTKDKRWALWGAGISLAASVSGAAFYLDLPRGAVASEPAKAAAPAAVPVTVATVAAADVTAWEEFSGRLEAIERVSIRPRVAGAIQSVNFREGALVKPGDLLLTIDPAPYQAAVAQAKAQVEAAASRVDLAKLELDRGRRLSDNKTISQSDLDTRASAYSEAQANVQAAQAALQTAQLNLDYTQVRAPIAGRVGKLEVTAGNLVAAGSASPALTTLVSVDPIYASFNADEQAVTSALGQLTANDGVAPPVEQIPVEIGTTRDSGTPITGKLQLIGNEVDTASGTIGVRAVFANPGGHLIPGQFVRVRMGQPKSENKIVINDRAVGTDQDKKFVFLVGADNKLVYRQVTLGDLNDGQRIVESGLKVGDRIVVNGLQRVRPGALVDPQPEQKPEQKVAASK</sequence>
<keyword evidence="8" id="KW-1185">Reference proteome</keyword>
<evidence type="ECO:0000256" key="1">
    <source>
        <dbReference type="ARBA" id="ARBA00004196"/>
    </source>
</evidence>
<feature type="domain" description="Multidrug resistance protein MdtA-like C-terminal permuted SH3" evidence="6">
    <location>
        <begin position="316"/>
        <end position="377"/>
    </location>
</feature>
<dbReference type="Gene3D" id="2.40.30.170">
    <property type="match status" value="1"/>
</dbReference>
<dbReference type="KEGG" id="rtu:PR017_11285"/>
<dbReference type="Pfam" id="PF25876">
    <property type="entry name" value="HH_MFP_RND"/>
    <property type="match status" value="1"/>
</dbReference>
<evidence type="ECO:0000259" key="3">
    <source>
        <dbReference type="Pfam" id="PF25876"/>
    </source>
</evidence>
<dbReference type="SUPFAM" id="SSF111369">
    <property type="entry name" value="HlyD-like secretion proteins"/>
    <property type="match status" value="1"/>
</dbReference>
<dbReference type="GO" id="GO:0022857">
    <property type="term" value="F:transmembrane transporter activity"/>
    <property type="evidence" value="ECO:0007669"/>
    <property type="project" value="InterPro"/>
</dbReference>
<gene>
    <name evidence="7" type="ORF">PR017_11285</name>
</gene>
<dbReference type="GO" id="GO:0030313">
    <property type="term" value="C:cell envelope"/>
    <property type="evidence" value="ECO:0007669"/>
    <property type="project" value="UniProtKB-SubCell"/>
</dbReference>
<evidence type="ECO:0000313" key="8">
    <source>
        <dbReference type="Proteomes" id="UP000249499"/>
    </source>
</evidence>
<dbReference type="InterPro" id="IPR058626">
    <property type="entry name" value="MdtA-like_b-barrel"/>
</dbReference>
<dbReference type="PANTHER" id="PTHR30158:SF10">
    <property type="entry name" value="CATION EFFLUX PUMP"/>
    <property type="match status" value="1"/>
</dbReference>
<dbReference type="InterPro" id="IPR058625">
    <property type="entry name" value="MdtA-like_BSH"/>
</dbReference>
<dbReference type="Pfam" id="PF25917">
    <property type="entry name" value="BSH_RND"/>
    <property type="match status" value="1"/>
</dbReference>
<organism evidence="7 8">
    <name type="scientific">Rhizobium tumorigenes</name>
    <dbReference type="NCBI Taxonomy" id="2041385"/>
    <lineage>
        <taxon>Bacteria</taxon>
        <taxon>Pseudomonadati</taxon>
        <taxon>Pseudomonadota</taxon>
        <taxon>Alphaproteobacteria</taxon>
        <taxon>Hyphomicrobiales</taxon>
        <taxon>Rhizobiaceae</taxon>
        <taxon>Rhizobium/Agrobacterium group</taxon>
        <taxon>Rhizobium</taxon>
    </lineage>
</organism>
<accession>A0AAF1K3D1</accession>
<comment type="similarity">
    <text evidence="2">Belongs to the membrane fusion protein (MFP) (TC 8.A.1) family.</text>
</comment>
<dbReference type="PANTHER" id="PTHR30158">
    <property type="entry name" value="ACRA/E-RELATED COMPONENT OF DRUG EFFLUX TRANSPORTER"/>
    <property type="match status" value="1"/>
</dbReference>
<reference evidence="8" key="2">
    <citation type="journal article" date="2023" name="MicrobiologyOpen">
        <title>Genomics of the tumorigenes clade of the family Rhizobiaceae and description of Rhizobium rhododendri sp. nov.</title>
        <authorList>
            <person name="Kuzmanovic N."/>
            <person name="diCenzo G.C."/>
            <person name="Bunk B."/>
            <person name="Sproeer C."/>
            <person name="Fruehling A."/>
            <person name="Neumann-Schaal M."/>
            <person name="Overmann J."/>
            <person name="Smalla K."/>
        </authorList>
    </citation>
    <scope>NUCLEOTIDE SEQUENCE [LARGE SCALE GENOMIC DNA]</scope>
    <source>
        <strain evidence="8">1078</strain>
    </source>
</reference>
<dbReference type="NCBIfam" id="TIGR01730">
    <property type="entry name" value="RND_mfp"/>
    <property type="match status" value="1"/>
</dbReference>
<protein>
    <submittedName>
        <fullName evidence="7">Efflux RND transporter periplasmic adaptor subunit</fullName>
    </submittedName>
</protein>
<evidence type="ECO:0000259" key="6">
    <source>
        <dbReference type="Pfam" id="PF25967"/>
    </source>
</evidence>
<dbReference type="Proteomes" id="UP000249499">
    <property type="component" value="Chromosome"/>
</dbReference>
<feature type="domain" description="Multidrug resistance protein MdtA-like alpha-helical hairpin" evidence="3">
    <location>
        <begin position="115"/>
        <end position="184"/>
    </location>
</feature>
<name>A0AAF1K3D1_9HYPH</name>
<dbReference type="InterPro" id="IPR006143">
    <property type="entry name" value="RND_pump_MFP"/>
</dbReference>
<dbReference type="FunFam" id="2.40.420.20:FF:000001">
    <property type="entry name" value="Efflux RND transporter periplasmic adaptor subunit"/>
    <property type="match status" value="1"/>
</dbReference>
<evidence type="ECO:0000313" key="7">
    <source>
        <dbReference type="EMBL" id="WFR94414.1"/>
    </source>
</evidence>
<dbReference type="InterPro" id="IPR058627">
    <property type="entry name" value="MdtA-like_C"/>
</dbReference>
<dbReference type="RefSeq" id="WP_111222478.1">
    <property type="nucleotide sequence ID" value="NZ_CP117255.1"/>
</dbReference>
<dbReference type="InterPro" id="IPR058624">
    <property type="entry name" value="MdtA-like_HH"/>
</dbReference>
<feature type="domain" description="Multidrug resistance protein MdtA-like beta-barrel" evidence="5">
    <location>
        <begin position="222"/>
        <end position="309"/>
    </location>
</feature>
<reference evidence="7 8" key="1">
    <citation type="journal article" date="2018" name="Sci. Rep.">
        <title>Rhizobium tumorigenes sp. nov., a novel plant tumorigenic bacterium isolated from cane gall tumors on thornless blackberry.</title>
        <authorList>
            <person name="Kuzmanovi N."/>
            <person name="Smalla K."/>
            <person name="Gronow S."/>
            <person name="PuBawska J."/>
        </authorList>
    </citation>
    <scope>NUCLEOTIDE SEQUENCE [LARGE SCALE GENOMIC DNA]</scope>
    <source>
        <strain evidence="7 8">1078</strain>
    </source>
</reference>
<proteinExistence type="inferred from homology"/>
<evidence type="ECO:0000259" key="5">
    <source>
        <dbReference type="Pfam" id="PF25944"/>
    </source>
</evidence>
<evidence type="ECO:0000256" key="2">
    <source>
        <dbReference type="ARBA" id="ARBA00009477"/>
    </source>
</evidence>
<dbReference type="EMBL" id="CP117255">
    <property type="protein sequence ID" value="WFR94414.1"/>
    <property type="molecule type" value="Genomic_DNA"/>
</dbReference>
<dbReference type="Gene3D" id="2.40.420.20">
    <property type="match status" value="1"/>
</dbReference>
<dbReference type="Gene3D" id="1.10.287.470">
    <property type="entry name" value="Helix hairpin bin"/>
    <property type="match status" value="1"/>
</dbReference>
<dbReference type="GO" id="GO:0005886">
    <property type="term" value="C:plasma membrane"/>
    <property type="evidence" value="ECO:0007669"/>
    <property type="project" value="TreeGrafter"/>
</dbReference>
<dbReference type="Pfam" id="PF25967">
    <property type="entry name" value="RND-MFP_C"/>
    <property type="match status" value="1"/>
</dbReference>
<dbReference type="Pfam" id="PF25944">
    <property type="entry name" value="Beta-barrel_RND"/>
    <property type="match status" value="1"/>
</dbReference>